<dbReference type="NCBIfam" id="TIGR01509">
    <property type="entry name" value="HAD-SF-IA-v3"/>
    <property type="match status" value="1"/>
</dbReference>
<dbReference type="RefSeq" id="WP_270897508.1">
    <property type="nucleotide sequence ID" value="NZ_JBHSPF010000018.1"/>
</dbReference>
<dbReference type="NCBIfam" id="TIGR01549">
    <property type="entry name" value="HAD-SF-IA-v1"/>
    <property type="match status" value="1"/>
</dbReference>
<dbReference type="SFLD" id="SFLDS00003">
    <property type="entry name" value="Haloacid_Dehalogenase"/>
    <property type="match status" value="1"/>
</dbReference>
<evidence type="ECO:0000313" key="5">
    <source>
        <dbReference type="Proteomes" id="UP001596143"/>
    </source>
</evidence>
<keyword evidence="3" id="KW-0170">Cobalt</keyword>
<dbReference type="HAMAP" id="MF_02240">
    <property type="entry name" value="PSP"/>
    <property type="match status" value="1"/>
</dbReference>
<comment type="caution">
    <text evidence="4">The sequence shown here is derived from an EMBL/GenBank/DDBJ whole genome shotgun (WGS) entry which is preliminary data.</text>
</comment>
<keyword evidence="3" id="KW-0028">Amino-acid biosynthesis</keyword>
<comment type="cofactor">
    <cofactor evidence="3">
        <name>Mg(2+)</name>
        <dbReference type="ChEBI" id="CHEBI:18420"/>
    </cofactor>
    <cofactor evidence="3">
        <name>Co(2+)</name>
        <dbReference type="ChEBI" id="CHEBI:48828"/>
    </cofactor>
</comment>
<reference evidence="5" key="1">
    <citation type="journal article" date="2019" name="Int. J. Syst. Evol. Microbiol.">
        <title>The Global Catalogue of Microorganisms (GCM) 10K type strain sequencing project: providing services to taxonomists for standard genome sequencing and annotation.</title>
        <authorList>
            <consortium name="The Broad Institute Genomics Platform"/>
            <consortium name="The Broad Institute Genome Sequencing Center for Infectious Disease"/>
            <person name="Wu L."/>
            <person name="Ma J."/>
        </authorList>
    </citation>
    <scope>NUCLEOTIDE SEQUENCE [LARGE SCALE GENOMIC DNA]</scope>
    <source>
        <strain evidence="5">CGMCC 1.15790</strain>
    </source>
</reference>
<keyword evidence="1 3" id="KW-0378">Hydrolase</keyword>
<comment type="catalytic activity">
    <reaction evidence="3">
        <text>O-phospho-D-serine + H2O = D-serine + phosphate</text>
        <dbReference type="Rhea" id="RHEA:24873"/>
        <dbReference type="ChEBI" id="CHEBI:15377"/>
        <dbReference type="ChEBI" id="CHEBI:35247"/>
        <dbReference type="ChEBI" id="CHEBI:43474"/>
        <dbReference type="ChEBI" id="CHEBI:58680"/>
        <dbReference type="EC" id="3.1.3.3"/>
    </reaction>
</comment>
<organism evidence="4 5">
    <name type="scientific">Aliibacillus thermotolerans</name>
    <dbReference type="NCBI Taxonomy" id="1834418"/>
    <lineage>
        <taxon>Bacteria</taxon>
        <taxon>Bacillati</taxon>
        <taxon>Bacillota</taxon>
        <taxon>Bacilli</taxon>
        <taxon>Bacillales</taxon>
        <taxon>Bacillaceae</taxon>
        <taxon>Aliibacillus</taxon>
    </lineage>
</organism>
<comment type="catalytic activity">
    <reaction evidence="3">
        <text>O-phospho-L-serine + H2O = L-serine + phosphate</text>
        <dbReference type="Rhea" id="RHEA:21208"/>
        <dbReference type="ChEBI" id="CHEBI:15377"/>
        <dbReference type="ChEBI" id="CHEBI:33384"/>
        <dbReference type="ChEBI" id="CHEBI:43474"/>
        <dbReference type="ChEBI" id="CHEBI:57524"/>
        <dbReference type="EC" id="3.1.3.3"/>
    </reaction>
</comment>
<evidence type="ECO:0000256" key="3">
    <source>
        <dbReference type="HAMAP-Rule" id="MF_02240"/>
    </source>
</evidence>
<protein>
    <recommendedName>
        <fullName evidence="3">Phosphoserine phosphatase</fullName>
        <shortName evidence="3">PSP</shortName>
        <ecNumber evidence="3">3.1.3.3</ecNumber>
    </recommendedName>
</protein>
<accession>A0ABW0U4C7</accession>
<gene>
    <name evidence="4" type="ORF">ACFPTR_04955</name>
</gene>
<dbReference type="InterPro" id="IPR044266">
    <property type="entry name" value="PSP_YsaA"/>
</dbReference>
<dbReference type="GO" id="GO:0016787">
    <property type="term" value="F:hydrolase activity"/>
    <property type="evidence" value="ECO:0007669"/>
    <property type="project" value="UniProtKB-KW"/>
</dbReference>
<keyword evidence="3" id="KW-0718">Serine biosynthesis</keyword>
<dbReference type="Gene3D" id="3.40.50.1000">
    <property type="entry name" value="HAD superfamily/HAD-like"/>
    <property type="match status" value="1"/>
</dbReference>
<comment type="similarity">
    <text evidence="3">Belongs to the HAD-like hydrolase superfamily.</text>
</comment>
<dbReference type="EMBL" id="JBHSPF010000018">
    <property type="protein sequence ID" value="MFC5628243.1"/>
    <property type="molecule type" value="Genomic_DNA"/>
</dbReference>
<dbReference type="Proteomes" id="UP001596143">
    <property type="component" value="Unassembled WGS sequence"/>
</dbReference>
<keyword evidence="2 3" id="KW-0460">Magnesium</keyword>
<dbReference type="PANTHER" id="PTHR46470:SF3">
    <property type="entry name" value="N-ACYLNEURAMINATE-9-PHOSPHATASE"/>
    <property type="match status" value="1"/>
</dbReference>
<evidence type="ECO:0000256" key="1">
    <source>
        <dbReference type="ARBA" id="ARBA00022801"/>
    </source>
</evidence>
<comment type="pathway">
    <text evidence="3">Amino-acid biosynthesis; L-serine biosynthesis; L-serine from 3-phospho-D-glycerate: step 3/3.</text>
</comment>
<keyword evidence="5" id="KW-1185">Reference proteome</keyword>
<name>A0ABW0U4C7_9BACI</name>
<dbReference type="PANTHER" id="PTHR46470">
    <property type="entry name" value="N-ACYLNEURAMINATE-9-PHOSPHATASE"/>
    <property type="match status" value="1"/>
</dbReference>
<dbReference type="SUPFAM" id="SSF56784">
    <property type="entry name" value="HAD-like"/>
    <property type="match status" value="1"/>
</dbReference>
<dbReference type="InterPro" id="IPR006439">
    <property type="entry name" value="HAD-SF_hydro_IA"/>
</dbReference>
<dbReference type="EC" id="3.1.3.3" evidence="3"/>
<evidence type="ECO:0000313" key="4">
    <source>
        <dbReference type="EMBL" id="MFC5628243.1"/>
    </source>
</evidence>
<dbReference type="InterPro" id="IPR051400">
    <property type="entry name" value="HAD-like_hydrolase"/>
</dbReference>
<dbReference type="InterPro" id="IPR036412">
    <property type="entry name" value="HAD-like_sf"/>
</dbReference>
<dbReference type="SFLD" id="SFLDG01129">
    <property type="entry name" value="C1.5:_HAD__Beta-PGM__Phosphata"/>
    <property type="match status" value="1"/>
</dbReference>
<comment type="function">
    <text evidence="3">Catalyzes the last step of the phosphorylated serine biosynthetic pathway, i.e. dephosphorylation of O-phospho-L-serine to form L-serine.</text>
</comment>
<proteinExistence type="inferred from homology"/>
<dbReference type="Pfam" id="PF00702">
    <property type="entry name" value="Hydrolase"/>
    <property type="match status" value="1"/>
</dbReference>
<dbReference type="Gene3D" id="1.20.120.710">
    <property type="entry name" value="Haloacid dehalogenase hydrolase-like domain"/>
    <property type="match status" value="1"/>
</dbReference>
<sequence length="265" mass="30943">MIKAIIFDLDDTLLWDKKSVKESFRAVCLEAEEKTGVFHEVFEETVREEARQLYSKLDIFPFTKKIGINPFEGLWGTFTDKTDIGFRQMNAVIFDYQQNAWTNALRKHDIFDESYGKYLAERFRYFRKKLPFLYEDTMDVLIELKKDYRLFLLTNGSPTLQNEKLEMSPQLVPFFEYILVSGAFGVGKPDPSIFEHALRLLSVTKEEAIMIGDNLNTDILGSNRVGMKNIWINRDGQTNSDIPYHWEVESLSEIPPLLKEIQRSK</sequence>
<dbReference type="InterPro" id="IPR023214">
    <property type="entry name" value="HAD_sf"/>
</dbReference>
<evidence type="ECO:0000256" key="2">
    <source>
        <dbReference type="ARBA" id="ARBA00022842"/>
    </source>
</evidence>